<protein>
    <submittedName>
        <fullName evidence="1">Uncharacterized protein</fullName>
    </submittedName>
</protein>
<keyword evidence="2" id="KW-1185">Reference proteome</keyword>
<reference evidence="1" key="1">
    <citation type="submission" date="2019-04" db="EMBL/GenBank/DDBJ databases">
        <title>Microbes associate with the intestines of laboratory mice.</title>
        <authorList>
            <person name="Navarre W."/>
            <person name="Wong E."/>
            <person name="Huang K."/>
            <person name="Tropini C."/>
            <person name="Ng K."/>
            <person name="Yu B."/>
        </authorList>
    </citation>
    <scope>NUCLEOTIDE SEQUENCE</scope>
    <source>
        <strain evidence="1">NM01_1-7b</strain>
    </source>
</reference>
<sequence>MEKNETECLLYEELKGDEKILLQWYRENPLSVYIEIALLKLFSLGIITEDEYRKYQSEVVKKADMLKELC</sequence>
<accession>A0AC61RPL0</accession>
<evidence type="ECO:0000313" key="1">
    <source>
        <dbReference type="EMBL" id="TGY89465.1"/>
    </source>
</evidence>
<proteinExistence type="predicted"/>
<organism evidence="1 2">
    <name type="scientific">Petralouisia muris</name>
    <dbReference type="NCBI Taxonomy" id="3032872"/>
    <lineage>
        <taxon>Bacteria</taxon>
        <taxon>Bacillati</taxon>
        <taxon>Bacillota</taxon>
        <taxon>Clostridia</taxon>
        <taxon>Lachnospirales</taxon>
        <taxon>Lachnospiraceae</taxon>
        <taxon>Petralouisia</taxon>
    </lineage>
</organism>
<dbReference type="EMBL" id="SRYA01000089">
    <property type="protein sequence ID" value="TGY89465.1"/>
    <property type="molecule type" value="Genomic_DNA"/>
</dbReference>
<dbReference type="Proteomes" id="UP000304953">
    <property type="component" value="Unassembled WGS sequence"/>
</dbReference>
<gene>
    <name evidence="1" type="ORF">E5329_24860</name>
</gene>
<comment type="caution">
    <text evidence="1">The sequence shown here is derived from an EMBL/GenBank/DDBJ whole genome shotgun (WGS) entry which is preliminary data.</text>
</comment>
<evidence type="ECO:0000313" key="2">
    <source>
        <dbReference type="Proteomes" id="UP000304953"/>
    </source>
</evidence>
<name>A0AC61RPL0_9FIRM</name>